<dbReference type="GO" id="GO:0034142">
    <property type="term" value="P:toll-like receptor 4 signaling pathway"/>
    <property type="evidence" value="ECO:0007669"/>
    <property type="project" value="TreeGrafter"/>
</dbReference>
<dbReference type="GO" id="GO:0035325">
    <property type="term" value="F:Toll-like receptor binding"/>
    <property type="evidence" value="ECO:0007669"/>
    <property type="project" value="TreeGrafter"/>
</dbReference>
<dbReference type="EMBL" id="QOIP01000005">
    <property type="protein sequence ID" value="RLU23134.1"/>
    <property type="molecule type" value="Genomic_DNA"/>
</dbReference>
<reference evidence="2 3" key="1">
    <citation type="journal article" date="2018" name="Genome Res.">
        <title>The genomic architecture and molecular evolution of ant odorant receptors.</title>
        <authorList>
            <person name="McKenzie S.K."/>
            <person name="Kronauer D.J.C."/>
        </authorList>
    </citation>
    <scope>NUCLEOTIDE SEQUENCE [LARGE SCALE GENOMIC DNA]</scope>
    <source>
        <strain evidence="2">Clonal line C1</strain>
    </source>
</reference>
<dbReference type="AlphaFoldDB" id="A0A3L8DRV1"/>
<dbReference type="GO" id="GO:0070976">
    <property type="term" value="F:TIR domain binding"/>
    <property type="evidence" value="ECO:0007669"/>
    <property type="project" value="InterPro"/>
</dbReference>
<dbReference type="GO" id="GO:0002755">
    <property type="term" value="P:MyD88-dependent toll-like receptor signaling pathway"/>
    <property type="evidence" value="ECO:0007669"/>
    <property type="project" value="InterPro"/>
</dbReference>
<dbReference type="InterPro" id="IPR011029">
    <property type="entry name" value="DEATH-like_dom_sf"/>
</dbReference>
<organism evidence="2 3">
    <name type="scientific">Ooceraea biroi</name>
    <name type="common">Clonal raider ant</name>
    <name type="synonym">Cerapachys biroi</name>
    <dbReference type="NCBI Taxonomy" id="2015173"/>
    <lineage>
        <taxon>Eukaryota</taxon>
        <taxon>Metazoa</taxon>
        <taxon>Ecdysozoa</taxon>
        <taxon>Arthropoda</taxon>
        <taxon>Hexapoda</taxon>
        <taxon>Insecta</taxon>
        <taxon>Pterygota</taxon>
        <taxon>Neoptera</taxon>
        <taxon>Endopterygota</taxon>
        <taxon>Hymenoptera</taxon>
        <taxon>Apocrita</taxon>
        <taxon>Aculeata</taxon>
        <taxon>Formicoidea</taxon>
        <taxon>Formicidae</taxon>
        <taxon>Dorylinae</taxon>
        <taxon>Ooceraea</taxon>
    </lineage>
</organism>
<evidence type="ECO:0000313" key="3">
    <source>
        <dbReference type="Proteomes" id="UP000279307"/>
    </source>
</evidence>
<dbReference type="PANTHER" id="PTHR15079:SF3">
    <property type="entry name" value="MYELOID DIFFERENTIATION PRIMARY RESPONSE PROTEIN MYD88"/>
    <property type="match status" value="1"/>
</dbReference>
<comment type="caution">
    <text evidence="2">The sequence shown here is derived from an EMBL/GenBank/DDBJ whole genome shotgun (WGS) entry which is preliminary data.</text>
</comment>
<proteinExistence type="predicted"/>
<evidence type="ECO:0000259" key="1">
    <source>
        <dbReference type="PROSITE" id="PS50104"/>
    </source>
</evidence>
<sequence>MSIDFSIVPLVAASAVSIGTIARLLNPRKYLPTDDNMPRDYRGLAYLLNFNNEVMSVLFSHDNPTTHIFTLLNDKQYVNITIKSFQEIMEKIDRWDVIKKTLASLETDAIKYLEQQGDAETAADKVNDQDQDMLTLADISRLKQGLEVQHYDAFLLYADEDINFVNEMVEKLETEYQLKLCLKDRDLINGVFEHDAIMRLISERCNRLLIILSPNFLKCSANKFLLSFTQALSIEKRQRILIPCIYERCEVPLQLRYIYNLDYNCKGLYDFWGKLSNSIKAPNSSCITSSVKQETAKSFSDERISQPAVQEKEALNSQEKVEYKVAITKMDDTQTVNNNSKKNKTLLRWIKPLGNSKAKQTKQNSQLIKKPLDSVSLELDNLPSVDNMDSLSDLDIPEKKKHFFNKFKKKRKAEKIAMKI</sequence>
<dbReference type="GO" id="GO:0043123">
    <property type="term" value="P:positive regulation of canonical NF-kappaB signal transduction"/>
    <property type="evidence" value="ECO:0007669"/>
    <property type="project" value="InterPro"/>
</dbReference>
<name>A0A3L8DRV1_OOCBI</name>
<dbReference type="Gene3D" id="1.10.533.10">
    <property type="entry name" value="Death Domain, Fas"/>
    <property type="match status" value="1"/>
</dbReference>
<dbReference type="PANTHER" id="PTHR15079">
    <property type="entry name" value="MYD88"/>
    <property type="match status" value="1"/>
</dbReference>
<protein>
    <recommendedName>
        <fullName evidence="1">TIR domain-containing protein</fullName>
    </recommendedName>
</protein>
<dbReference type="Gene3D" id="3.40.50.10140">
    <property type="entry name" value="Toll/interleukin-1 receptor homology (TIR) domain"/>
    <property type="match status" value="1"/>
</dbReference>
<dbReference type="InterPro" id="IPR017281">
    <property type="entry name" value="Myelin_different_resp_MyD88"/>
</dbReference>
<feature type="domain" description="TIR" evidence="1">
    <location>
        <begin position="149"/>
        <end position="279"/>
    </location>
</feature>
<dbReference type="GO" id="GO:0008063">
    <property type="term" value="P:Toll signaling pathway"/>
    <property type="evidence" value="ECO:0007669"/>
    <property type="project" value="TreeGrafter"/>
</dbReference>
<dbReference type="Proteomes" id="UP000279307">
    <property type="component" value="Chromosome 5"/>
</dbReference>
<dbReference type="OrthoDB" id="10037120at2759"/>
<dbReference type="PROSITE" id="PS50104">
    <property type="entry name" value="TIR"/>
    <property type="match status" value="1"/>
</dbReference>
<dbReference type="GO" id="GO:0005886">
    <property type="term" value="C:plasma membrane"/>
    <property type="evidence" value="ECO:0007669"/>
    <property type="project" value="TreeGrafter"/>
</dbReference>
<gene>
    <name evidence="2" type="ORF">DMN91_005412</name>
</gene>
<dbReference type="SUPFAM" id="SSF47986">
    <property type="entry name" value="DEATH domain"/>
    <property type="match status" value="1"/>
</dbReference>
<dbReference type="GO" id="GO:0045087">
    <property type="term" value="P:innate immune response"/>
    <property type="evidence" value="ECO:0007669"/>
    <property type="project" value="TreeGrafter"/>
</dbReference>
<dbReference type="Pfam" id="PF01582">
    <property type="entry name" value="TIR"/>
    <property type="match status" value="1"/>
</dbReference>
<dbReference type="SMART" id="SM00255">
    <property type="entry name" value="TIR"/>
    <property type="match status" value="1"/>
</dbReference>
<dbReference type="SUPFAM" id="SSF52200">
    <property type="entry name" value="Toll/Interleukin receptor TIR domain"/>
    <property type="match status" value="1"/>
</dbReference>
<dbReference type="GO" id="GO:0050830">
    <property type="term" value="P:defense response to Gram-positive bacterium"/>
    <property type="evidence" value="ECO:0007669"/>
    <property type="project" value="TreeGrafter"/>
</dbReference>
<evidence type="ECO:0000313" key="2">
    <source>
        <dbReference type="EMBL" id="RLU23134.1"/>
    </source>
</evidence>
<accession>A0A3L8DRV1</accession>
<dbReference type="InterPro" id="IPR035897">
    <property type="entry name" value="Toll_tir_struct_dom_sf"/>
</dbReference>
<dbReference type="InterPro" id="IPR000157">
    <property type="entry name" value="TIR_dom"/>
</dbReference>